<evidence type="ECO:0000256" key="9">
    <source>
        <dbReference type="HAMAP-Rule" id="MF_00024"/>
    </source>
</evidence>
<dbReference type="UniPathway" id="UPA00148"/>
<evidence type="ECO:0000256" key="3">
    <source>
        <dbReference type="ARBA" id="ARBA00006263"/>
    </source>
</evidence>
<dbReference type="Proteomes" id="UP000093186">
    <property type="component" value="Unassembled WGS sequence"/>
</dbReference>
<reference evidence="10 11" key="1">
    <citation type="submission" date="2016-06" db="EMBL/GenBank/DDBJ databases">
        <title>Draft Genome Sequence of Tenacibaculum soleae UCD-KL19.</title>
        <authorList>
            <person name="Eisen J.A."/>
            <person name="Coil D.A."/>
            <person name="Lujan K.M."/>
        </authorList>
    </citation>
    <scope>NUCLEOTIDE SEQUENCE [LARGE SCALE GENOMIC DNA]</scope>
    <source>
        <strain evidence="10 11">UCD-KL19</strain>
    </source>
</reference>
<dbReference type="GO" id="GO:0009236">
    <property type="term" value="P:cobalamin biosynthetic process"/>
    <property type="evidence" value="ECO:0007669"/>
    <property type="project" value="UniProtKB-UniRule"/>
</dbReference>
<keyword evidence="4 9" id="KW-1003">Cell membrane</keyword>
<keyword evidence="8 9" id="KW-0472">Membrane</keyword>
<comment type="caution">
    <text evidence="10">The sequence shown here is derived from an EMBL/GenBank/DDBJ whole genome shotgun (WGS) entry which is preliminary data.</text>
</comment>
<comment type="subcellular location">
    <subcellularLocation>
        <location evidence="1 9">Cell membrane</location>
        <topology evidence="1 9">Multi-pass membrane protein</topology>
    </subcellularLocation>
</comment>
<dbReference type="OrthoDB" id="9811967at2"/>
<dbReference type="GO" id="GO:0005886">
    <property type="term" value="C:plasma membrane"/>
    <property type="evidence" value="ECO:0007669"/>
    <property type="project" value="UniProtKB-SubCell"/>
</dbReference>
<sequence>MDLTSVYILVIAFGVDLLLGDPKKLPHLIILFGNSISLGEKWLNKNNYRLLKGALLTIILVSISFTLPYLIIEWLHANDFKISAIIFSVIMLFYCLANKTLVKEGYAVFNTLKNEGLAAGRKRLSWIVGRETNQLNEQQIRVATFETMSENLSDGVIAPLFYFLILGVPGAMAYKMINTFDSMIGYKNDRYLLFGRFAAKLDDVVNYIPSRITALLMLVVQFKINGIPFVIKEGKKHSSPNAGYPEAALAYILNCKFGGPNYYHCKLVDKPFIGNNTRKIEHAEIKRVATINYTASILFTFIIICLLLVVNYA</sequence>
<dbReference type="STRING" id="447689.BA195_13590"/>
<evidence type="ECO:0000256" key="7">
    <source>
        <dbReference type="ARBA" id="ARBA00022989"/>
    </source>
</evidence>
<keyword evidence="11" id="KW-1185">Reference proteome</keyword>
<keyword evidence="7 9" id="KW-1133">Transmembrane helix</keyword>
<evidence type="ECO:0000256" key="4">
    <source>
        <dbReference type="ARBA" id="ARBA00022475"/>
    </source>
</evidence>
<evidence type="ECO:0000256" key="8">
    <source>
        <dbReference type="ARBA" id="ARBA00023136"/>
    </source>
</evidence>
<name>A0A1B9XWD8_9FLAO</name>
<dbReference type="AlphaFoldDB" id="A0A1B9XWD8"/>
<dbReference type="PANTHER" id="PTHR34308">
    <property type="entry name" value="COBALAMIN BIOSYNTHESIS PROTEIN CBIB"/>
    <property type="match status" value="1"/>
</dbReference>
<feature type="transmembrane region" description="Helical" evidence="9">
    <location>
        <begin position="84"/>
        <end position="102"/>
    </location>
</feature>
<evidence type="ECO:0000313" key="11">
    <source>
        <dbReference type="Proteomes" id="UP000093186"/>
    </source>
</evidence>
<dbReference type="NCBIfam" id="TIGR00380">
    <property type="entry name" value="cobal_cbiB"/>
    <property type="match status" value="1"/>
</dbReference>
<comment type="pathway">
    <text evidence="2 9">Cofactor biosynthesis; adenosylcobalamin biosynthesis.</text>
</comment>
<proteinExistence type="inferred from homology"/>
<dbReference type="HAMAP" id="MF_00024">
    <property type="entry name" value="CobD_CbiB"/>
    <property type="match status" value="1"/>
</dbReference>
<dbReference type="PANTHER" id="PTHR34308:SF1">
    <property type="entry name" value="COBALAMIN BIOSYNTHESIS PROTEIN CBIB"/>
    <property type="match status" value="1"/>
</dbReference>
<dbReference type="InterPro" id="IPR004485">
    <property type="entry name" value="Cobalamin_biosynth_CobD/CbiB"/>
</dbReference>
<dbReference type="GO" id="GO:0015420">
    <property type="term" value="F:ABC-type vitamin B12 transporter activity"/>
    <property type="evidence" value="ECO:0007669"/>
    <property type="project" value="UniProtKB-UniRule"/>
</dbReference>
<dbReference type="GO" id="GO:0048472">
    <property type="term" value="F:threonine-phosphate decarboxylase activity"/>
    <property type="evidence" value="ECO:0007669"/>
    <property type="project" value="InterPro"/>
</dbReference>
<evidence type="ECO:0000256" key="1">
    <source>
        <dbReference type="ARBA" id="ARBA00004651"/>
    </source>
</evidence>
<dbReference type="RefSeq" id="WP_068706489.1">
    <property type="nucleotide sequence ID" value="NZ_MAKX01000042.1"/>
</dbReference>
<organism evidence="10 11">
    <name type="scientific">Tenacibaculum soleae</name>
    <dbReference type="NCBI Taxonomy" id="447689"/>
    <lineage>
        <taxon>Bacteria</taxon>
        <taxon>Pseudomonadati</taxon>
        <taxon>Bacteroidota</taxon>
        <taxon>Flavobacteriia</taxon>
        <taxon>Flavobacteriales</taxon>
        <taxon>Flavobacteriaceae</taxon>
        <taxon>Tenacibaculum</taxon>
    </lineage>
</organism>
<evidence type="ECO:0000256" key="6">
    <source>
        <dbReference type="ARBA" id="ARBA00022692"/>
    </source>
</evidence>
<evidence type="ECO:0000256" key="2">
    <source>
        <dbReference type="ARBA" id="ARBA00004953"/>
    </source>
</evidence>
<evidence type="ECO:0000256" key="5">
    <source>
        <dbReference type="ARBA" id="ARBA00022573"/>
    </source>
</evidence>
<accession>A0A1B9XWD8</accession>
<dbReference type="Pfam" id="PF03186">
    <property type="entry name" value="CobD_Cbib"/>
    <property type="match status" value="1"/>
</dbReference>
<protein>
    <recommendedName>
        <fullName evidence="9">Cobalamin biosynthesis protein CobD</fullName>
    </recommendedName>
</protein>
<feature type="transmembrane region" description="Helical" evidence="9">
    <location>
        <begin position="50"/>
        <end position="72"/>
    </location>
</feature>
<feature type="transmembrane region" description="Helical" evidence="9">
    <location>
        <begin position="156"/>
        <end position="177"/>
    </location>
</feature>
<keyword evidence="5 9" id="KW-0169">Cobalamin biosynthesis</keyword>
<feature type="transmembrane region" description="Helical" evidence="9">
    <location>
        <begin position="288"/>
        <end position="310"/>
    </location>
</feature>
<comment type="function">
    <text evidence="9">Converts cobyric acid to cobinamide by the addition of aminopropanol on the F carboxylic group.</text>
</comment>
<comment type="similarity">
    <text evidence="3 9">Belongs to the CobD/CbiB family.</text>
</comment>
<comment type="caution">
    <text evidence="9">Lacks conserved residue(s) required for the propagation of feature annotation.</text>
</comment>
<evidence type="ECO:0000313" key="10">
    <source>
        <dbReference type="EMBL" id="OCK41874.1"/>
    </source>
</evidence>
<gene>
    <name evidence="9" type="primary">cobD</name>
    <name evidence="10" type="ORF">BA195_13590</name>
</gene>
<keyword evidence="6 9" id="KW-0812">Transmembrane</keyword>
<dbReference type="EMBL" id="MAKX01000042">
    <property type="protein sequence ID" value="OCK41874.1"/>
    <property type="molecule type" value="Genomic_DNA"/>
</dbReference>